<evidence type="ECO:0000256" key="2">
    <source>
        <dbReference type="ARBA" id="ARBA00022692"/>
    </source>
</evidence>
<feature type="transmembrane region" description="Helical" evidence="5">
    <location>
        <begin position="21"/>
        <end position="43"/>
    </location>
</feature>
<organism evidence="7 8">
    <name type="scientific">Paralvinella palmiformis</name>
    <dbReference type="NCBI Taxonomy" id="53620"/>
    <lineage>
        <taxon>Eukaryota</taxon>
        <taxon>Metazoa</taxon>
        <taxon>Spiralia</taxon>
        <taxon>Lophotrochozoa</taxon>
        <taxon>Annelida</taxon>
        <taxon>Polychaeta</taxon>
        <taxon>Sedentaria</taxon>
        <taxon>Canalipalpata</taxon>
        <taxon>Terebellida</taxon>
        <taxon>Terebelliformia</taxon>
        <taxon>Alvinellidae</taxon>
        <taxon>Paralvinella</taxon>
    </lineage>
</organism>
<comment type="subcellular location">
    <subcellularLocation>
        <location evidence="1">Membrane</location>
        <topology evidence="1">Multi-pass membrane protein</topology>
    </subcellularLocation>
</comment>
<name>A0AAD9K5B5_9ANNE</name>
<dbReference type="InterPro" id="IPR039871">
    <property type="entry name" value="FAM8A1"/>
</dbReference>
<evidence type="ECO:0000256" key="3">
    <source>
        <dbReference type="ARBA" id="ARBA00022989"/>
    </source>
</evidence>
<evidence type="ECO:0000256" key="1">
    <source>
        <dbReference type="ARBA" id="ARBA00004141"/>
    </source>
</evidence>
<gene>
    <name evidence="7" type="ORF">LSH36_54g09032</name>
</gene>
<protein>
    <recommendedName>
        <fullName evidence="6">RDD domain-containing protein</fullName>
    </recommendedName>
</protein>
<proteinExistence type="predicted"/>
<evidence type="ECO:0000256" key="5">
    <source>
        <dbReference type="SAM" id="Phobius"/>
    </source>
</evidence>
<accession>A0AAD9K5B5</accession>
<dbReference type="AlphaFoldDB" id="A0AAD9K5B5"/>
<dbReference type="InterPro" id="IPR010432">
    <property type="entry name" value="RDD"/>
</dbReference>
<keyword evidence="3 5" id="KW-1133">Transmembrane helix</keyword>
<evidence type="ECO:0000313" key="8">
    <source>
        <dbReference type="Proteomes" id="UP001208570"/>
    </source>
</evidence>
<feature type="domain" description="RDD" evidence="6">
    <location>
        <begin position="15"/>
        <end position="119"/>
    </location>
</feature>
<dbReference type="Proteomes" id="UP001208570">
    <property type="component" value="Unassembled WGS sequence"/>
</dbReference>
<dbReference type="Pfam" id="PF06271">
    <property type="entry name" value="RDD"/>
    <property type="match status" value="1"/>
</dbReference>
<evidence type="ECO:0000256" key="4">
    <source>
        <dbReference type="ARBA" id="ARBA00023136"/>
    </source>
</evidence>
<sequence length="143" mass="16148">MHTDHGTPALRFKIPPLWKRVAAEFLDFFLLFITKLVVTIFFVEYVGLVDLHHYDFEYLMTTDMDYNTAFTMTSELVAMEIVNRVFICIFETLCLRKGLGGTVGGTTPGKRILGLKVISCREVSSLLGRKVLVIPAGNIGTWK</sequence>
<dbReference type="PANTHER" id="PTHR13659:SF5">
    <property type="entry name" value="PROTEIN FAM8A1"/>
    <property type="match status" value="1"/>
</dbReference>
<reference evidence="7" key="1">
    <citation type="journal article" date="2023" name="Mol. Biol. Evol.">
        <title>Third-Generation Sequencing Reveals the Adaptive Role of the Epigenome in Three Deep-Sea Polychaetes.</title>
        <authorList>
            <person name="Perez M."/>
            <person name="Aroh O."/>
            <person name="Sun Y."/>
            <person name="Lan Y."/>
            <person name="Juniper S.K."/>
            <person name="Young C.R."/>
            <person name="Angers B."/>
            <person name="Qian P.Y."/>
        </authorList>
    </citation>
    <scope>NUCLEOTIDE SEQUENCE</scope>
    <source>
        <strain evidence="7">P08H-3</strain>
    </source>
</reference>
<evidence type="ECO:0000259" key="6">
    <source>
        <dbReference type="Pfam" id="PF06271"/>
    </source>
</evidence>
<keyword evidence="4 5" id="KW-0472">Membrane</keyword>
<evidence type="ECO:0000313" key="7">
    <source>
        <dbReference type="EMBL" id="KAK2165166.1"/>
    </source>
</evidence>
<dbReference type="GO" id="GO:0016020">
    <property type="term" value="C:membrane"/>
    <property type="evidence" value="ECO:0007669"/>
    <property type="project" value="UniProtKB-SubCell"/>
</dbReference>
<keyword evidence="2 5" id="KW-0812">Transmembrane</keyword>
<dbReference type="EMBL" id="JAODUP010000054">
    <property type="protein sequence ID" value="KAK2165166.1"/>
    <property type="molecule type" value="Genomic_DNA"/>
</dbReference>
<keyword evidence="8" id="KW-1185">Reference proteome</keyword>
<comment type="caution">
    <text evidence="7">The sequence shown here is derived from an EMBL/GenBank/DDBJ whole genome shotgun (WGS) entry which is preliminary data.</text>
</comment>
<dbReference type="PANTHER" id="PTHR13659">
    <property type="entry name" value="AUTOSOMAL HIGHLY CONSERVED PROTEIN"/>
    <property type="match status" value="1"/>
</dbReference>